<dbReference type="AlphaFoldDB" id="A0A165I3M6"/>
<dbReference type="EMBL" id="KV427605">
    <property type="protein sequence ID" value="KZT12552.1"/>
    <property type="molecule type" value="Genomic_DNA"/>
</dbReference>
<evidence type="ECO:0000313" key="3">
    <source>
        <dbReference type="EMBL" id="KZT12552.1"/>
    </source>
</evidence>
<keyword evidence="4" id="KW-1185">Reference proteome</keyword>
<name>A0A165I3M6_9APHY</name>
<organism evidence="3 4">
    <name type="scientific">Laetiporus sulphureus 93-53</name>
    <dbReference type="NCBI Taxonomy" id="1314785"/>
    <lineage>
        <taxon>Eukaryota</taxon>
        <taxon>Fungi</taxon>
        <taxon>Dikarya</taxon>
        <taxon>Basidiomycota</taxon>
        <taxon>Agaricomycotina</taxon>
        <taxon>Agaricomycetes</taxon>
        <taxon>Polyporales</taxon>
        <taxon>Laetiporus</taxon>
    </lineage>
</organism>
<dbReference type="OrthoDB" id="5584028at2759"/>
<dbReference type="STRING" id="1314785.A0A165I3M6"/>
<feature type="region of interest" description="Disordered" evidence="1">
    <location>
        <begin position="1"/>
        <end position="23"/>
    </location>
</feature>
<evidence type="ECO:0000313" key="4">
    <source>
        <dbReference type="Proteomes" id="UP000076871"/>
    </source>
</evidence>
<dbReference type="PANTHER" id="PTHR37852">
    <property type="entry name" value="YALI0B21208P"/>
    <property type="match status" value="1"/>
</dbReference>
<dbReference type="PANTHER" id="PTHR37852:SF1">
    <property type="entry name" value="HIG1 DOMAIN-CONTAINING PROTEIN"/>
    <property type="match status" value="1"/>
</dbReference>
<dbReference type="Proteomes" id="UP000076871">
    <property type="component" value="Unassembled WGS sequence"/>
</dbReference>
<dbReference type="InParanoid" id="A0A165I3M6"/>
<keyword evidence="2" id="KW-0472">Membrane</keyword>
<dbReference type="GeneID" id="63824536"/>
<evidence type="ECO:0000256" key="1">
    <source>
        <dbReference type="SAM" id="MobiDB-lite"/>
    </source>
</evidence>
<feature type="compositionally biased region" description="Low complexity" evidence="1">
    <location>
        <begin position="1"/>
        <end position="17"/>
    </location>
</feature>
<proteinExistence type="predicted"/>
<protein>
    <submittedName>
        <fullName evidence="3">Uncharacterized protein</fullName>
    </submittedName>
</protein>
<evidence type="ECO:0000256" key="2">
    <source>
        <dbReference type="SAM" id="Phobius"/>
    </source>
</evidence>
<feature type="transmembrane region" description="Helical" evidence="2">
    <location>
        <begin position="27"/>
        <end position="47"/>
    </location>
</feature>
<keyword evidence="2" id="KW-0812">Transmembrane</keyword>
<gene>
    <name evidence="3" type="ORF">LAESUDRAFT_718821</name>
</gene>
<dbReference type="RefSeq" id="XP_040770062.1">
    <property type="nucleotide sequence ID" value="XM_040907507.1"/>
</dbReference>
<accession>A0A165I3M6</accession>
<sequence>MQSSPDTTTNSTDTDGTPPKPSIHLTIPPRLFILPGSALLLGAMIGLRRGARTAALQFLAENVHRPPTTVRGWYFYNKTKNYRVLMAGMKESGKEAARLGATAGVWVALEEGCERVDGLAKEAQEVIAAMGTASVFSVVCKFSVSHLSKAWAWARGWVSMLTSVALVAAIDSDYPFFKFAPAISRFHIPYLVPRLLDARLYV</sequence>
<feature type="transmembrane region" description="Helical" evidence="2">
    <location>
        <begin position="150"/>
        <end position="170"/>
    </location>
</feature>
<keyword evidence="2" id="KW-1133">Transmembrane helix</keyword>
<reference evidence="3 4" key="1">
    <citation type="journal article" date="2016" name="Mol. Biol. Evol.">
        <title>Comparative Genomics of Early-Diverging Mushroom-Forming Fungi Provides Insights into the Origins of Lignocellulose Decay Capabilities.</title>
        <authorList>
            <person name="Nagy L.G."/>
            <person name="Riley R."/>
            <person name="Tritt A."/>
            <person name="Adam C."/>
            <person name="Daum C."/>
            <person name="Floudas D."/>
            <person name="Sun H."/>
            <person name="Yadav J.S."/>
            <person name="Pangilinan J."/>
            <person name="Larsson K.H."/>
            <person name="Matsuura K."/>
            <person name="Barry K."/>
            <person name="Labutti K."/>
            <person name="Kuo R."/>
            <person name="Ohm R.A."/>
            <person name="Bhattacharya S.S."/>
            <person name="Shirouzu T."/>
            <person name="Yoshinaga Y."/>
            <person name="Martin F.M."/>
            <person name="Grigoriev I.V."/>
            <person name="Hibbett D.S."/>
        </authorList>
    </citation>
    <scope>NUCLEOTIDE SEQUENCE [LARGE SCALE GENOMIC DNA]</scope>
    <source>
        <strain evidence="3 4">93-53</strain>
    </source>
</reference>